<evidence type="ECO:0000313" key="2">
    <source>
        <dbReference type="Proteomes" id="UP000601435"/>
    </source>
</evidence>
<keyword evidence="2" id="KW-1185">Reference proteome</keyword>
<dbReference type="Proteomes" id="UP000601435">
    <property type="component" value="Unassembled WGS sequence"/>
</dbReference>
<name>A0A812J0P1_9DINO</name>
<reference evidence="1" key="1">
    <citation type="submission" date="2021-02" db="EMBL/GenBank/DDBJ databases">
        <authorList>
            <person name="Dougan E. K."/>
            <person name="Rhodes N."/>
            <person name="Thang M."/>
            <person name="Chan C."/>
        </authorList>
    </citation>
    <scope>NUCLEOTIDE SEQUENCE</scope>
</reference>
<dbReference type="EMBL" id="CAJNJA010005318">
    <property type="protein sequence ID" value="CAE7188076.1"/>
    <property type="molecule type" value="Genomic_DNA"/>
</dbReference>
<evidence type="ECO:0000313" key="1">
    <source>
        <dbReference type="EMBL" id="CAE7188076.1"/>
    </source>
</evidence>
<organism evidence="1 2">
    <name type="scientific">Symbiodinium necroappetens</name>
    <dbReference type="NCBI Taxonomy" id="1628268"/>
    <lineage>
        <taxon>Eukaryota</taxon>
        <taxon>Sar</taxon>
        <taxon>Alveolata</taxon>
        <taxon>Dinophyceae</taxon>
        <taxon>Suessiales</taxon>
        <taxon>Symbiodiniaceae</taxon>
        <taxon>Symbiodinium</taxon>
    </lineage>
</organism>
<sequence length="52" mass="5813">MMRMGEWTMDGFVTRTSAADYVIGDVWRNGTWTGSLCDTDSDWSVLKGCESS</sequence>
<dbReference type="AlphaFoldDB" id="A0A812J0P1"/>
<comment type="caution">
    <text evidence="1">The sequence shown here is derived from an EMBL/GenBank/DDBJ whole genome shotgun (WGS) entry which is preliminary data.</text>
</comment>
<protein>
    <submittedName>
        <fullName evidence="1">Uncharacterized protein</fullName>
    </submittedName>
</protein>
<accession>A0A812J0P1</accession>
<gene>
    <name evidence="1" type="ORF">SNEC2469_LOCUS990</name>
</gene>
<dbReference type="OrthoDB" id="10449408at2759"/>
<proteinExistence type="predicted"/>